<evidence type="ECO:0000256" key="1">
    <source>
        <dbReference type="ARBA" id="ARBA00001946"/>
    </source>
</evidence>
<reference evidence="9" key="1">
    <citation type="submission" date="2019-11" db="EMBL/GenBank/DDBJ databases">
        <authorList>
            <person name="Kojima H."/>
        </authorList>
    </citation>
    <scope>NUCLEOTIDE SEQUENCE</scope>
    <source>
        <strain evidence="9">H1576</strain>
        <plasmid evidence="9">pSULFM1</plasmid>
    </source>
</reference>
<evidence type="ECO:0000259" key="8">
    <source>
        <dbReference type="Pfam" id="PF18765"/>
    </source>
</evidence>
<dbReference type="Proteomes" id="UP000671852">
    <property type="component" value="Plasmid pSULFM1"/>
</dbReference>
<keyword evidence="2" id="KW-0808">Transferase</keyword>
<dbReference type="CDD" id="cd05403">
    <property type="entry name" value="NT_KNTase_like"/>
    <property type="match status" value="1"/>
</dbReference>
<dbReference type="PANTHER" id="PTHR33571:SF14">
    <property type="entry name" value="PROTEIN ADENYLYLTRANSFERASE MJ0435-RELATED"/>
    <property type="match status" value="1"/>
</dbReference>
<geneLocation type="plasmid" evidence="9 10">
    <name>pSULFM1</name>
</geneLocation>
<evidence type="ECO:0000313" key="10">
    <source>
        <dbReference type="Proteomes" id="UP000671852"/>
    </source>
</evidence>
<keyword evidence="5" id="KW-0547">Nucleotide-binding</keyword>
<dbReference type="SUPFAM" id="SSF81301">
    <property type="entry name" value="Nucleotidyltransferase"/>
    <property type="match status" value="1"/>
</dbReference>
<dbReference type="GO" id="GO:0046872">
    <property type="term" value="F:metal ion binding"/>
    <property type="evidence" value="ECO:0007669"/>
    <property type="project" value="UniProtKB-KW"/>
</dbReference>
<keyword evidence="3" id="KW-0548">Nucleotidyltransferase</keyword>
<proteinExistence type="predicted"/>
<dbReference type="InterPro" id="IPR041633">
    <property type="entry name" value="Polbeta"/>
</dbReference>
<dbReference type="KEGG" id="saqt:GJV85_13525"/>
<dbReference type="InterPro" id="IPR043519">
    <property type="entry name" value="NT_sf"/>
</dbReference>
<evidence type="ECO:0000256" key="6">
    <source>
        <dbReference type="ARBA" id="ARBA00022840"/>
    </source>
</evidence>
<evidence type="ECO:0000256" key="5">
    <source>
        <dbReference type="ARBA" id="ARBA00022741"/>
    </source>
</evidence>
<sequence length="99" mass="11754">MGLIMTKHDVLNYLKEHYNEFHNKYNVEKIGLFGSYARDEATPGSDVDIFVKMKPNMFDMIAIKEQIEEDLHTKVDIIREHKNMKPFFLEMINKDLIYA</sequence>
<dbReference type="EMBL" id="CP046073">
    <property type="protein sequence ID" value="QSZ43190.1"/>
    <property type="molecule type" value="Genomic_DNA"/>
</dbReference>
<evidence type="ECO:0000256" key="4">
    <source>
        <dbReference type="ARBA" id="ARBA00022723"/>
    </source>
</evidence>
<evidence type="ECO:0000256" key="3">
    <source>
        <dbReference type="ARBA" id="ARBA00022695"/>
    </source>
</evidence>
<keyword evidence="4" id="KW-0479">Metal-binding</keyword>
<evidence type="ECO:0000313" key="9">
    <source>
        <dbReference type="EMBL" id="QSZ43190.1"/>
    </source>
</evidence>
<organism evidence="9 10">
    <name type="scientific">Sulfurimonas aquatica</name>
    <dbReference type="NCBI Taxonomy" id="2672570"/>
    <lineage>
        <taxon>Bacteria</taxon>
        <taxon>Pseudomonadati</taxon>
        <taxon>Campylobacterota</taxon>
        <taxon>Epsilonproteobacteria</taxon>
        <taxon>Campylobacterales</taxon>
        <taxon>Sulfurimonadaceae</taxon>
        <taxon>Sulfurimonas</taxon>
    </lineage>
</organism>
<reference evidence="9" key="2">
    <citation type="submission" date="2021-04" db="EMBL/GenBank/DDBJ databases">
        <title>Isolation and characterization of a novel species of the genus Sulfurimonas.</title>
        <authorList>
            <person name="Fukui M."/>
        </authorList>
    </citation>
    <scope>NUCLEOTIDE SEQUENCE</scope>
    <source>
        <strain evidence="9">H1576</strain>
        <plasmid evidence="9">pSULFM1</plasmid>
    </source>
</reference>
<keyword evidence="10" id="KW-1185">Reference proteome</keyword>
<keyword evidence="7" id="KW-0460">Magnesium</keyword>
<evidence type="ECO:0000256" key="2">
    <source>
        <dbReference type="ARBA" id="ARBA00022679"/>
    </source>
</evidence>
<dbReference type="Pfam" id="PF18765">
    <property type="entry name" value="Polbeta"/>
    <property type="match status" value="1"/>
</dbReference>
<comment type="cofactor">
    <cofactor evidence="1">
        <name>Mg(2+)</name>
        <dbReference type="ChEBI" id="CHEBI:18420"/>
    </cofactor>
</comment>
<dbReference type="AlphaFoldDB" id="A0A975GDZ4"/>
<accession>A0A975GDZ4</accession>
<gene>
    <name evidence="9" type="ORF">GJV85_13525</name>
</gene>
<dbReference type="PANTHER" id="PTHR33571">
    <property type="entry name" value="SSL8005 PROTEIN"/>
    <property type="match status" value="1"/>
</dbReference>
<dbReference type="Gene3D" id="3.30.460.10">
    <property type="entry name" value="Beta Polymerase, domain 2"/>
    <property type="match status" value="1"/>
</dbReference>
<dbReference type="InterPro" id="IPR052038">
    <property type="entry name" value="Type-VII_TA_antitoxin"/>
</dbReference>
<name>A0A975GDZ4_9BACT</name>
<keyword evidence="9" id="KW-0614">Plasmid</keyword>
<feature type="domain" description="Polymerase beta nucleotidyltransferase" evidence="8">
    <location>
        <begin position="20"/>
        <end position="97"/>
    </location>
</feature>
<keyword evidence="6" id="KW-0067">ATP-binding</keyword>
<evidence type="ECO:0000256" key="7">
    <source>
        <dbReference type="ARBA" id="ARBA00022842"/>
    </source>
</evidence>
<dbReference type="GO" id="GO:0005524">
    <property type="term" value="F:ATP binding"/>
    <property type="evidence" value="ECO:0007669"/>
    <property type="project" value="UniProtKB-KW"/>
</dbReference>
<dbReference type="GO" id="GO:0016779">
    <property type="term" value="F:nucleotidyltransferase activity"/>
    <property type="evidence" value="ECO:0007669"/>
    <property type="project" value="UniProtKB-KW"/>
</dbReference>
<protein>
    <submittedName>
        <fullName evidence="9">Nucleotidyltransferase</fullName>
    </submittedName>
</protein>